<dbReference type="Gene3D" id="1.25.10.10">
    <property type="entry name" value="Leucine-rich Repeat Variant"/>
    <property type="match status" value="1"/>
</dbReference>
<dbReference type="AlphaFoldDB" id="A0A5J4SK05"/>
<accession>A0A5J4SK05</accession>
<proteinExistence type="predicted"/>
<sequence>IICEHNLLPRLIQIAQSRLQCAYSALKLISDIGSCNNSLTQQVCGVGAVQFINYLLEITKPSITGGNIQVQHPILEGPDQISNVRREVLFLASNICACGHDEVQSVLLTDIPSRTTDIISLCHPESKEVRDAIWLIHNICCDEIRDLGYIIDANALDALLKWLRITGEEENKTKSNVELMNLSWQCIFKLLEFGQLDLLRKYNDILANQSNPKQVALEQIENMEGFPLFIKVEEFERVMIYIN</sequence>
<protein>
    <submittedName>
        <fullName evidence="1">Uncharacterized protein</fullName>
    </submittedName>
</protein>
<dbReference type="EMBL" id="SNRW01040163">
    <property type="protein sequence ID" value="KAA6346112.1"/>
    <property type="molecule type" value="Genomic_DNA"/>
</dbReference>
<comment type="caution">
    <text evidence="1">The sequence shown here is derived from an EMBL/GenBank/DDBJ whole genome shotgun (WGS) entry which is preliminary data.</text>
</comment>
<dbReference type="SUPFAM" id="SSF48371">
    <property type="entry name" value="ARM repeat"/>
    <property type="match status" value="1"/>
</dbReference>
<reference evidence="1 2" key="1">
    <citation type="submission" date="2019-03" db="EMBL/GenBank/DDBJ databases">
        <title>Single cell metagenomics reveals metabolic interactions within the superorganism composed of flagellate Streblomastix strix and complex community of Bacteroidetes bacteria on its surface.</title>
        <authorList>
            <person name="Treitli S.C."/>
            <person name="Kolisko M."/>
            <person name="Husnik F."/>
            <person name="Keeling P."/>
            <person name="Hampl V."/>
        </authorList>
    </citation>
    <scope>NUCLEOTIDE SEQUENCE [LARGE SCALE GENOMIC DNA]</scope>
    <source>
        <strain evidence="1">ST1C</strain>
    </source>
</reference>
<name>A0A5J4SK05_9EUKA</name>
<evidence type="ECO:0000313" key="1">
    <source>
        <dbReference type="EMBL" id="KAA6346112.1"/>
    </source>
</evidence>
<organism evidence="1 2">
    <name type="scientific">Streblomastix strix</name>
    <dbReference type="NCBI Taxonomy" id="222440"/>
    <lineage>
        <taxon>Eukaryota</taxon>
        <taxon>Metamonada</taxon>
        <taxon>Preaxostyla</taxon>
        <taxon>Oxymonadida</taxon>
        <taxon>Streblomastigidae</taxon>
        <taxon>Streblomastix</taxon>
    </lineage>
</organism>
<dbReference type="Proteomes" id="UP000324800">
    <property type="component" value="Unassembled WGS sequence"/>
</dbReference>
<feature type="non-terminal residue" evidence="1">
    <location>
        <position position="1"/>
    </location>
</feature>
<dbReference type="InterPro" id="IPR011989">
    <property type="entry name" value="ARM-like"/>
</dbReference>
<dbReference type="InterPro" id="IPR016024">
    <property type="entry name" value="ARM-type_fold"/>
</dbReference>
<evidence type="ECO:0000313" key="2">
    <source>
        <dbReference type="Proteomes" id="UP000324800"/>
    </source>
</evidence>
<gene>
    <name evidence="1" type="ORF">EZS28_052115</name>
</gene>